<accession>A0ABV7IXM6</accession>
<keyword evidence="2" id="KW-1185">Reference proteome</keyword>
<proteinExistence type="predicted"/>
<protein>
    <submittedName>
        <fullName evidence="1">Uncharacterized protein</fullName>
    </submittedName>
</protein>
<dbReference type="RefSeq" id="WP_380072153.1">
    <property type="nucleotide sequence ID" value="NZ_JBHRTO010000001.1"/>
</dbReference>
<evidence type="ECO:0000313" key="1">
    <source>
        <dbReference type="EMBL" id="MFC3180528.1"/>
    </source>
</evidence>
<comment type="caution">
    <text evidence="1">The sequence shown here is derived from an EMBL/GenBank/DDBJ whole genome shotgun (WGS) entry which is preliminary data.</text>
</comment>
<dbReference type="Proteomes" id="UP001595547">
    <property type="component" value="Unassembled WGS sequence"/>
</dbReference>
<sequence>MPKPIQRAISSVRSWDANGASAQFATAGFLDAMSAEQLALARHQRFHCGHCGGRVNLRVMSSRVVGVTGGERGYFAHAPGVRRDCPAVTGDALTVAQKNALFFAGRQEGARHRFLKDLLATTLQSDASYFDIGLEVHLAKDGSCRRPDVQATTAMGSLNIDIQLVPPDRETINGRWTFYGGGGLAHLWVLDGARLQDCDLQGFQDLIWRQSGQILAFDEEAAEQSELRGEVTMKLVTVSDQGDHIGHDLRWVGRAEVHDLAGLGDKTTLLAKDFAATAFFDHLASGDRGLLEAWYSAVLEPVFGLGWQSFRHDGLLCGAVSTLACGTVRDGGRMATPRHVFGCS</sequence>
<organism evidence="1 2">
    <name type="scientific">Cypionkella sinensis</name>
    <dbReference type="NCBI Taxonomy" id="1756043"/>
    <lineage>
        <taxon>Bacteria</taxon>
        <taxon>Pseudomonadati</taxon>
        <taxon>Pseudomonadota</taxon>
        <taxon>Alphaproteobacteria</taxon>
        <taxon>Rhodobacterales</taxon>
        <taxon>Paracoccaceae</taxon>
        <taxon>Cypionkella</taxon>
    </lineage>
</organism>
<dbReference type="EMBL" id="JBHRTO010000001">
    <property type="protein sequence ID" value="MFC3180528.1"/>
    <property type="molecule type" value="Genomic_DNA"/>
</dbReference>
<evidence type="ECO:0000313" key="2">
    <source>
        <dbReference type="Proteomes" id="UP001595547"/>
    </source>
</evidence>
<name>A0ABV7IXM6_9RHOB</name>
<gene>
    <name evidence="1" type="ORF">ACFOGH_05980</name>
</gene>
<reference evidence="2" key="1">
    <citation type="journal article" date="2019" name="Int. J. Syst. Evol. Microbiol.">
        <title>The Global Catalogue of Microorganisms (GCM) 10K type strain sequencing project: providing services to taxonomists for standard genome sequencing and annotation.</title>
        <authorList>
            <consortium name="The Broad Institute Genomics Platform"/>
            <consortium name="The Broad Institute Genome Sequencing Center for Infectious Disease"/>
            <person name="Wu L."/>
            <person name="Ma J."/>
        </authorList>
    </citation>
    <scope>NUCLEOTIDE SEQUENCE [LARGE SCALE GENOMIC DNA]</scope>
    <source>
        <strain evidence="2">KCTC 52039</strain>
    </source>
</reference>